<dbReference type="EMBL" id="BDGG01000011">
    <property type="protein sequence ID" value="GAV05116.1"/>
    <property type="molecule type" value="Genomic_DNA"/>
</dbReference>
<dbReference type="AlphaFoldDB" id="A0A1D1VW03"/>
<dbReference type="OrthoDB" id="10685444at2759"/>
<keyword evidence="1" id="KW-0732">Signal</keyword>
<dbReference type="Proteomes" id="UP000186922">
    <property type="component" value="Unassembled WGS sequence"/>
</dbReference>
<organism evidence="2 3">
    <name type="scientific">Ramazzottius varieornatus</name>
    <name type="common">Water bear</name>
    <name type="synonym">Tardigrade</name>
    <dbReference type="NCBI Taxonomy" id="947166"/>
    <lineage>
        <taxon>Eukaryota</taxon>
        <taxon>Metazoa</taxon>
        <taxon>Ecdysozoa</taxon>
        <taxon>Tardigrada</taxon>
        <taxon>Eutardigrada</taxon>
        <taxon>Parachela</taxon>
        <taxon>Hypsibioidea</taxon>
        <taxon>Ramazzottiidae</taxon>
        <taxon>Ramazzottius</taxon>
    </lineage>
</organism>
<name>A0A1D1VW03_RAMVA</name>
<evidence type="ECO:0000256" key="1">
    <source>
        <dbReference type="SAM" id="SignalP"/>
    </source>
</evidence>
<feature type="signal peptide" evidence="1">
    <location>
        <begin position="1"/>
        <end position="20"/>
    </location>
</feature>
<proteinExistence type="predicted"/>
<keyword evidence="3" id="KW-1185">Reference proteome</keyword>
<accession>A0A1D1VW03</accession>
<feature type="chain" id="PRO_5008898917" evidence="1">
    <location>
        <begin position="21"/>
        <end position="200"/>
    </location>
</feature>
<comment type="caution">
    <text evidence="2">The sequence shown here is derived from an EMBL/GenBank/DDBJ whole genome shotgun (WGS) entry which is preliminary data.</text>
</comment>
<gene>
    <name evidence="2" type="primary">RvY_15292-1</name>
    <name evidence="2" type="synonym">RvY_15292.1</name>
    <name evidence="2" type="ORF">RvY_15292</name>
</gene>
<protein>
    <submittedName>
        <fullName evidence="2">Uncharacterized protein</fullName>
    </submittedName>
</protein>
<evidence type="ECO:0000313" key="2">
    <source>
        <dbReference type="EMBL" id="GAV05116.1"/>
    </source>
</evidence>
<sequence length="200" mass="22648">MVALVTVIGLFLQPPFSAQAEEETDADFAQRIETITRRTYWEWSSVSIALTNGTVKVAACLYCSDKDKSRNKKCVDNRKRSIIRNVNGPGRECSRSMHTQVKKILRLLRTVRDENQGTEIEDTCMMILSEIDESTGAIAAAGLKYINLEYVAETRDATIGDGDNVKTKDLYRLMAYLEEVAHNESEILVDFIQQRFNVTQ</sequence>
<evidence type="ECO:0000313" key="3">
    <source>
        <dbReference type="Proteomes" id="UP000186922"/>
    </source>
</evidence>
<reference evidence="2 3" key="1">
    <citation type="journal article" date="2016" name="Nat. Commun.">
        <title>Extremotolerant tardigrade genome and improved radiotolerance of human cultured cells by tardigrade-unique protein.</title>
        <authorList>
            <person name="Hashimoto T."/>
            <person name="Horikawa D.D."/>
            <person name="Saito Y."/>
            <person name="Kuwahara H."/>
            <person name="Kozuka-Hata H."/>
            <person name="Shin-I T."/>
            <person name="Minakuchi Y."/>
            <person name="Ohishi K."/>
            <person name="Motoyama A."/>
            <person name="Aizu T."/>
            <person name="Enomoto A."/>
            <person name="Kondo K."/>
            <person name="Tanaka S."/>
            <person name="Hara Y."/>
            <person name="Koshikawa S."/>
            <person name="Sagara H."/>
            <person name="Miura T."/>
            <person name="Yokobori S."/>
            <person name="Miyagawa K."/>
            <person name="Suzuki Y."/>
            <person name="Kubo T."/>
            <person name="Oyama M."/>
            <person name="Kohara Y."/>
            <person name="Fujiyama A."/>
            <person name="Arakawa K."/>
            <person name="Katayama T."/>
            <person name="Toyoda A."/>
            <person name="Kunieda T."/>
        </authorList>
    </citation>
    <scope>NUCLEOTIDE SEQUENCE [LARGE SCALE GENOMIC DNA]</scope>
    <source>
        <strain evidence="2 3">YOKOZUNA-1</strain>
    </source>
</reference>